<name>A0A2S5JE46_9RHOB</name>
<feature type="compositionally biased region" description="Basic and acidic residues" evidence="1">
    <location>
        <begin position="1"/>
        <end position="14"/>
    </location>
</feature>
<protein>
    <submittedName>
        <fullName evidence="2">Uncharacterized protein</fullName>
    </submittedName>
</protein>
<sequence length="161" mass="17236">MTWSDDRPAGPAERHGKHRSAPVQRLHIDTAMDAMCERYGDHDAIAELIAARWGTNTCHATISRKRSGSLSWSVMDVVAIEDALGSYPVTKLLARRIEWCRSSLSPVDAAKALAKEAGEAIAAMTGAALSGGLSDRAQAITEIDEAIEALRAARAALEAQK</sequence>
<organism evidence="2 3">
    <name type="scientific">Albidovulum inexpectatum</name>
    <dbReference type="NCBI Taxonomy" id="196587"/>
    <lineage>
        <taxon>Bacteria</taxon>
        <taxon>Pseudomonadati</taxon>
        <taxon>Pseudomonadota</taxon>
        <taxon>Alphaproteobacteria</taxon>
        <taxon>Rhodobacterales</taxon>
        <taxon>Paracoccaceae</taxon>
        <taxon>Albidovulum</taxon>
    </lineage>
</organism>
<evidence type="ECO:0000313" key="2">
    <source>
        <dbReference type="EMBL" id="PPB79784.1"/>
    </source>
</evidence>
<dbReference type="AlphaFoldDB" id="A0A2S5JE46"/>
<dbReference type="RefSeq" id="WP_146065168.1">
    <property type="nucleotide sequence ID" value="NZ_PRDS01000009.1"/>
</dbReference>
<keyword evidence="3" id="KW-1185">Reference proteome</keyword>
<evidence type="ECO:0000256" key="1">
    <source>
        <dbReference type="SAM" id="MobiDB-lite"/>
    </source>
</evidence>
<comment type="caution">
    <text evidence="2">The sequence shown here is derived from an EMBL/GenBank/DDBJ whole genome shotgun (WGS) entry which is preliminary data.</text>
</comment>
<evidence type="ECO:0000313" key="3">
    <source>
        <dbReference type="Proteomes" id="UP000239736"/>
    </source>
</evidence>
<dbReference type="OrthoDB" id="7877014at2"/>
<accession>A0A2S5JE46</accession>
<dbReference type="Proteomes" id="UP000239736">
    <property type="component" value="Unassembled WGS sequence"/>
</dbReference>
<feature type="region of interest" description="Disordered" evidence="1">
    <location>
        <begin position="1"/>
        <end position="22"/>
    </location>
</feature>
<dbReference type="EMBL" id="PRDS01000009">
    <property type="protein sequence ID" value="PPB79784.1"/>
    <property type="molecule type" value="Genomic_DNA"/>
</dbReference>
<gene>
    <name evidence="2" type="ORF">LV82_02575</name>
</gene>
<reference evidence="2 3" key="1">
    <citation type="submission" date="2018-01" db="EMBL/GenBank/DDBJ databases">
        <title>Genomic Encyclopedia of Archaeal and Bacterial Type Strains, Phase II (KMG-II): from individual species to whole genera.</title>
        <authorList>
            <person name="Goeker M."/>
        </authorList>
    </citation>
    <scope>NUCLEOTIDE SEQUENCE [LARGE SCALE GENOMIC DNA]</scope>
    <source>
        <strain evidence="2 3">DSM 12048</strain>
    </source>
</reference>
<proteinExistence type="predicted"/>